<proteinExistence type="predicted"/>
<dbReference type="SUPFAM" id="SSF56801">
    <property type="entry name" value="Acetyl-CoA synthetase-like"/>
    <property type="match status" value="1"/>
</dbReference>
<evidence type="ECO:0000313" key="1">
    <source>
        <dbReference type="EMBL" id="PIP73325.1"/>
    </source>
</evidence>
<accession>A0A2H0CTR9</accession>
<evidence type="ECO:0000313" key="2">
    <source>
        <dbReference type="Proteomes" id="UP000230638"/>
    </source>
</evidence>
<reference evidence="1 2" key="1">
    <citation type="submission" date="2017-09" db="EMBL/GenBank/DDBJ databases">
        <title>Depth-based differentiation of microbial function through sediment-hosted aquifers and enrichment of novel symbionts in the deep terrestrial subsurface.</title>
        <authorList>
            <person name="Probst A.J."/>
            <person name="Ladd B."/>
            <person name="Jarett J.K."/>
            <person name="Geller-Mcgrath D.E."/>
            <person name="Sieber C.M."/>
            <person name="Emerson J.B."/>
            <person name="Anantharaman K."/>
            <person name="Thomas B.C."/>
            <person name="Malmstrom R."/>
            <person name="Stieglmeier M."/>
            <person name="Klingl A."/>
            <person name="Woyke T."/>
            <person name="Ryan C.M."/>
            <person name="Banfield J.F."/>
        </authorList>
    </citation>
    <scope>NUCLEOTIDE SEQUENCE [LARGE SCALE GENOMIC DNA]</scope>
    <source>
        <strain evidence="1">CG22_combo_CG10-13_8_21_14_all_47_15</strain>
    </source>
</reference>
<dbReference type="AlphaFoldDB" id="A0A2H0CTR9"/>
<name>A0A2H0CTR9_9BACT</name>
<feature type="non-terminal residue" evidence="1">
    <location>
        <position position="1"/>
    </location>
</feature>
<organism evidence="1 2">
    <name type="scientific">Candidatus Lloydbacteria bacterium CG22_combo_CG10-13_8_21_14_all_47_15</name>
    <dbReference type="NCBI Taxonomy" id="1974635"/>
    <lineage>
        <taxon>Bacteria</taxon>
        <taxon>Candidatus Lloydiibacteriota</taxon>
    </lineage>
</organism>
<gene>
    <name evidence="1" type="ORF">COW88_02300</name>
</gene>
<dbReference type="EMBL" id="PCTL01000023">
    <property type="protein sequence ID" value="PIP73325.1"/>
    <property type="molecule type" value="Genomic_DNA"/>
</dbReference>
<comment type="caution">
    <text evidence="1">The sequence shown here is derived from an EMBL/GenBank/DDBJ whole genome shotgun (WGS) entry which is preliminary data.</text>
</comment>
<protein>
    <submittedName>
        <fullName evidence="1">Uncharacterized protein</fullName>
    </submittedName>
</protein>
<dbReference type="Proteomes" id="UP000230638">
    <property type="component" value="Unassembled WGS sequence"/>
</dbReference>
<sequence length="203" mass="23445">GLSESDVCMFYDPKIAEEFGENRFNTFHPFSTTRIKIKNPDEEGYGEIIISTPQYKNLHTGDKGILLKKESTGYPHDTLIVQGRINFDVIGCVGAVFLIQEVERVFNTLQMYVSDFFIEISEIEERGKLYGKVSISVEPKTMLLEHADSESYIAEEFNKRTRVTKTRTLKQLIDESIFLPTTVRLVEKIPQNKNKKKIRMRKV</sequence>